<dbReference type="GO" id="GO:0006741">
    <property type="term" value="P:NADP+ biosynthetic process"/>
    <property type="evidence" value="ECO:0007669"/>
    <property type="project" value="UniProtKB-UniRule"/>
</dbReference>
<gene>
    <name evidence="5" type="primary">nadK</name>
    <name evidence="6" type="ORF">EF806_03380</name>
</gene>
<feature type="binding site" evidence="5">
    <location>
        <begin position="122"/>
        <end position="123"/>
    </location>
    <ligand>
        <name>NAD(+)</name>
        <dbReference type="ChEBI" id="CHEBI:57540"/>
    </ligand>
</feature>
<dbReference type="InterPro" id="IPR017437">
    <property type="entry name" value="ATP-NAD_kinase_PpnK-typ_C"/>
</dbReference>
<name>A0A520KT48_METT2</name>
<comment type="catalytic activity">
    <reaction evidence="5">
        <text>NAD(+) + ATP = ADP + NADP(+) + H(+)</text>
        <dbReference type="Rhea" id="RHEA:18629"/>
        <dbReference type="ChEBI" id="CHEBI:15378"/>
        <dbReference type="ChEBI" id="CHEBI:30616"/>
        <dbReference type="ChEBI" id="CHEBI:57540"/>
        <dbReference type="ChEBI" id="CHEBI:58349"/>
        <dbReference type="ChEBI" id="CHEBI:456216"/>
        <dbReference type="EC" id="2.7.1.23"/>
    </reaction>
</comment>
<accession>A0A520KT48</accession>
<dbReference type="Pfam" id="PF01513">
    <property type="entry name" value="NAD_kinase"/>
    <property type="match status" value="1"/>
</dbReference>
<keyword evidence="2 5" id="KW-0418">Kinase</keyword>
<feature type="binding site" evidence="5">
    <location>
        <position position="149"/>
    </location>
    <ligand>
        <name>NAD(+)</name>
        <dbReference type="ChEBI" id="CHEBI:57540"/>
    </ligand>
</feature>
<dbReference type="InterPro" id="IPR017438">
    <property type="entry name" value="ATP-NAD_kinase_N"/>
</dbReference>
<evidence type="ECO:0000256" key="2">
    <source>
        <dbReference type="ARBA" id="ARBA00022777"/>
    </source>
</evidence>
<comment type="caution">
    <text evidence="5">Lacks conserved residue(s) required for the propagation of feature annotation.</text>
</comment>
<feature type="binding site" evidence="5">
    <location>
        <position position="133"/>
    </location>
    <ligand>
        <name>NAD(+)</name>
        <dbReference type="ChEBI" id="CHEBI:57540"/>
    </ligand>
</feature>
<dbReference type="Pfam" id="PF20143">
    <property type="entry name" value="NAD_kinase_C"/>
    <property type="match status" value="1"/>
</dbReference>
<keyword evidence="1 5" id="KW-0808">Transferase</keyword>
<evidence type="ECO:0000256" key="3">
    <source>
        <dbReference type="ARBA" id="ARBA00022857"/>
    </source>
</evidence>
<feature type="active site" description="Proton acceptor" evidence="5">
    <location>
        <position position="59"/>
    </location>
</feature>
<keyword evidence="5" id="KW-0067">ATP-binding</keyword>
<comment type="function">
    <text evidence="5">Involved in the regulation of the intracellular balance of NAD and NADP, and is a key enzyme in the biosynthesis of NADP. Catalyzes specifically the phosphorylation on 2'-hydroxyl of the adenosine moiety of NAD to yield NADP.</text>
</comment>
<dbReference type="AlphaFoldDB" id="A0A520KT48"/>
<dbReference type="EMBL" id="RXIF01000004">
    <property type="protein sequence ID" value="RZN65098.1"/>
    <property type="molecule type" value="Genomic_DNA"/>
</dbReference>
<evidence type="ECO:0000256" key="5">
    <source>
        <dbReference type="HAMAP-Rule" id="MF_00361"/>
    </source>
</evidence>
<evidence type="ECO:0000313" key="6">
    <source>
        <dbReference type="EMBL" id="RZN65098.1"/>
    </source>
</evidence>
<comment type="similarity">
    <text evidence="5">Belongs to the NAD kinase family.</text>
</comment>
<protein>
    <recommendedName>
        <fullName evidence="5">NAD kinase</fullName>
        <ecNumber evidence="5">2.7.1.23</ecNumber>
    </recommendedName>
    <alternativeName>
        <fullName evidence="5">ATP-dependent NAD kinase</fullName>
    </alternativeName>
</protein>
<dbReference type="Gene3D" id="3.40.50.10330">
    <property type="entry name" value="Probable inorganic polyphosphate/atp-NAD kinase, domain 1"/>
    <property type="match status" value="1"/>
</dbReference>
<sequence length="259" mass="29050">MLKVMIISKQDKENIIKAEQIGRYFDDVVYDVNTAKKLNANSCDFKDFKDGIIITLGGDGTLLLSALYAKVPILPVKTGGIGFLCSLNYSDFLNHIDDLKEENYHLKEVRRIRCNDYPPALNEIVITRLDPSKIFDLIVMIDGIDFEIRGDGLIFSTMMGSTAYAHSAGGSIIYPSLDIINMVPISPISKKIGALIVPIETKIKVTPLKNGIIIIDGHCITNFKKEEEFIIMEGDPLKLISFDQESFYSKLKEFLRECC</sequence>
<dbReference type="Gene3D" id="2.60.200.30">
    <property type="entry name" value="Probable inorganic polyphosphate/atp-NAD kinase, domain 2"/>
    <property type="match status" value="1"/>
</dbReference>
<dbReference type="PANTHER" id="PTHR20275:SF0">
    <property type="entry name" value="NAD KINASE"/>
    <property type="match status" value="1"/>
</dbReference>
<feature type="binding site" evidence="5">
    <location>
        <begin position="162"/>
        <end position="167"/>
    </location>
    <ligand>
        <name>NAD(+)</name>
        <dbReference type="ChEBI" id="CHEBI:57540"/>
    </ligand>
</feature>
<proteinExistence type="inferred from homology"/>
<comment type="cofactor">
    <cofactor evidence="5">
        <name>a divalent metal cation</name>
        <dbReference type="ChEBI" id="CHEBI:60240"/>
    </cofactor>
</comment>
<keyword evidence="5" id="KW-0963">Cytoplasm</keyword>
<evidence type="ECO:0000313" key="7">
    <source>
        <dbReference type="Proteomes" id="UP000317158"/>
    </source>
</evidence>
<dbReference type="EC" id="2.7.1.23" evidence="5"/>
<feature type="binding site" evidence="5">
    <location>
        <position position="151"/>
    </location>
    <ligand>
        <name>NAD(+)</name>
        <dbReference type="ChEBI" id="CHEBI:57540"/>
    </ligand>
</feature>
<evidence type="ECO:0000256" key="4">
    <source>
        <dbReference type="ARBA" id="ARBA00023027"/>
    </source>
</evidence>
<feature type="binding site" evidence="5">
    <location>
        <begin position="59"/>
        <end position="60"/>
    </location>
    <ligand>
        <name>NAD(+)</name>
        <dbReference type="ChEBI" id="CHEBI:57540"/>
    </ligand>
</feature>
<keyword evidence="3 5" id="KW-0521">NADP</keyword>
<dbReference type="InterPro" id="IPR016064">
    <property type="entry name" value="NAD/diacylglycerol_kinase_sf"/>
</dbReference>
<reference evidence="6 7" key="1">
    <citation type="journal article" date="2019" name="Nat. Microbiol.">
        <title>Wide diversity of methane and short-chain alkane metabolisms in uncultured archaea.</title>
        <authorList>
            <person name="Borrel G."/>
            <person name="Adam P.S."/>
            <person name="McKay L.J."/>
            <person name="Chen L.X."/>
            <person name="Sierra-Garcia I.N."/>
            <person name="Sieber C.M."/>
            <person name="Letourneur Q."/>
            <person name="Ghozlane A."/>
            <person name="Andersen G.L."/>
            <person name="Li W.J."/>
            <person name="Hallam S.J."/>
            <person name="Muyzer G."/>
            <person name="de Oliveira V.M."/>
            <person name="Inskeep W.P."/>
            <person name="Banfield J.F."/>
            <person name="Gribaldo S."/>
        </authorList>
    </citation>
    <scope>NUCLEOTIDE SEQUENCE [LARGE SCALE GENOMIC DNA]</scope>
    <source>
        <strain evidence="6">NM1a</strain>
    </source>
</reference>
<dbReference type="HAMAP" id="MF_00361">
    <property type="entry name" value="NAD_kinase"/>
    <property type="match status" value="1"/>
</dbReference>
<organism evidence="6 7">
    <name type="scientific">Methanoliparum thermophilum</name>
    <dbReference type="NCBI Taxonomy" id="2491083"/>
    <lineage>
        <taxon>Archaea</taxon>
        <taxon>Methanobacteriati</taxon>
        <taxon>Methanobacteriota</taxon>
        <taxon>Candidatus Methanoliparia</taxon>
        <taxon>Candidatus Methanoliparales</taxon>
        <taxon>Candidatus Methanoliparaceae</taxon>
        <taxon>Candidatus Methanoliparum</taxon>
    </lineage>
</organism>
<keyword evidence="4 5" id="KW-0520">NAD</keyword>
<dbReference type="GO" id="GO:0005737">
    <property type="term" value="C:cytoplasm"/>
    <property type="evidence" value="ECO:0007669"/>
    <property type="project" value="UniProtKB-SubCell"/>
</dbReference>
<comment type="caution">
    <text evidence="6">The sequence shown here is derived from an EMBL/GenBank/DDBJ whole genome shotgun (WGS) entry which is preliminary data.</text>
</comment>
<dbReference type="InterPro" id="IPR002504">
    <property type="entry name" value="NADK"/>
</dbReference>
<dbReference type="GO" id="GO:0005524">
    <property type="term" value="F:ATP binding"/>
    <property type="evidence" value="ECO:0007669"/>
    <property type="project" value="UniProtKB-KW"/>
</dbReference>
<dbReference type="Proteomes" id="UP000317158">
    <property type="component" value="Unassembled WGS sequence"/>
</dbReference>
<evidence type="ECO:0000256" key="1">
    <source>
        <dbReference type="ARBA" id="ARBA00022679"/>
    </source>
</evidence>
<dbReference type="GO" id="GO:0019674">
    <property type="term" value="P:NAD+ metabolic process"/>
    <property type="evidence" value="ECO:0007669"/>
    <property type="project" value="InterPro"/>
</dbReference>
<dbReference type="PANTHER" id="PTHR20275">
    <property type="entry name" value="NAD KINASE"/>
    <property type="match status" value="1"/>
</dbReference>
<dbReference type="GO" id="GO:0003951">
    <property type="term" value="F:NAD+ kinase activity"/>
    <property type="evidence" value="ECO:0007669"/>
    <property type="project" value="UniProtKB-UniRule"/>
</dbReference>
<dbReference type="SUPFAM" id="SSF111331">
    <property type="entry name" value="NAD kinase/diacylglycerol kinase-like"/>
    <property type="match status" value="1"/>
</dbReference>
<keyword evidence="5" id="KW-0547">Nucleotide-binding</keyword>
<dbReference type="GO" id="GO:0046872">
    <property type="term" value="F:metal ion binding"/>
    <property type="evidence" value="ECO:0007669"/>
    <property type="project" value="UniProtKB-UniRule"/>
</dbReference>
<comment type="subcellular location">
    <subcellularLocation>
        <location evidence="5">Cytoplasm</location>
    </subcellularLocation>
</comment>